<feature type="region of interest" description="Disordered" evidence="2">
    <location>
        <begin position="377"/>
        <end position="401"/>
    </location>
</feature>
<accession>A0A4Y5YVQ3</accession>
<feature type="domain" description="UDP-N-acetylglucosamine 2-epimerase" evidence="3">
    <location>
        <begin position="26"/>
        <end position="350"/>
    </location>
</feature>
<protein>
    <submittedName>
        <fullName evidence="4">UDP-N-acetylglucosamine 2-epimerase (Non-hydrolyzing)</fullName>
        <ecNumber evidence="4">5.1.3.14</ecNumber>
    </submittedName>
</protein>
<dbReference type="SUPFAM" id="SSF53756">
    <property type="entry name" value="UDP-Glycosyltransferase/glycogen phosphorylase"/>
    <property type="match status" value="1"/>
</dbReference>
<keyword evidence="1 4" id="KW-0413">Isomerase</keyword>
<evidence type="ECO:0000259" key="3">
    <source>
        <dbReference type="Pfam" id="PF02350"/>
    </source>
</evidence>
<dbReference type="Pfam" id="PF02350">
    <property type="entry name" value="Epimerase_2"/>
    <property type="match status" value="1"/>
</dbReference>
<dbReference type="Gene3D" id="3.40.50.2000">
    <property type="entry name" value="Glycogen Phosphorylase B"/>
    <property type="match status" value="2"/>
</dbReference>
<dbReference type="NCBIfam" id="TIGR00236">
    <property type="entry name" value="wecB"/>
    <property type="match status" value="1"/>
</dbReference>
<gene>
    <name evidence="4" type="ORF">FIV50_02235</name>
</gene>
<proteinExistence type="inferred from homology"/>
<dbReference type="OrthoDB" id="9803238at2"/>
<feature type="compositionally biased region" description="Pro residues" evidence="2">
    <location>
        <begin position="383"/>
        <end position="393"/>
    </location>
</feature>
<evidence type="ECO:0000256" key="2">
    <source>
        <dbReference type="SAM" id="MobiDB-lite"/>
    </source>
</evidence>
<dbReference type="CDD" id="cd03786">
    <property type="entry name" value="GTB_UDP-GlcNAc_2-Epimerase"/>
    <property type="match status" value="1"/>
</dbReference>
<dbReference type="InterPro" id="IPR029767">
    <property type="entry name" value="WecB-like"/>
</dbReference>
<dbReference type="InterPro" id="IPR003331">
    <property type="entry name" value="UDP_GlcNAc_Epimerase_2_dom"/>
</dbReference>
<dbReference type="PANTHER" id="PTHR43174">
    <property type="entry name" value="UDP-N-ACETYLGLUCOSAMINE 2-EPIMERASE"/>
    <property type="match status" value="1"/>
</dbReference>
<evidence type="ECO:0000313" key="5">
    <source>
        <dbReference type="Proteomes" id="UP000316125"/>
    </source>
</evidence>
<dbReference type="GO" id="GO:0008761">
    <property type="term" value="F:UDP-N-acetylglucosamine 2-epimerase activity"/>
    <property type="evidence" value="ECO:0007669"/>
    <property type="project" value="UniProtKB-EC"/>
</dbReference>
<dbReference type="EC" id="5.1.3.14" evidence="4"/>
<dbReference type="EMBL" id="CP041040">
    <property type="protein sequence ID" value="QDE36473.1"/>
    <property type="molecule type" value="Genomic_DNA"/>
</dbReference>
<evidence type="ECO:0000313" key="4">
    <source>
        <dbReference type="EMBL" id="QDE36473.1"/>
    </source>
</evidence>
<evidence type="ECO:0000256" key="1">
    <source>
        <dbReference type="RuleBase" id="RU003513"/>
    </source>
</evidence>
<dbReference type="PANTHER" id="PTHR43174:SF1">
    <property type="entry name" value="UDP-N-ACETYLGLUCOSAMINE 2-EPIMERASE"/>
    <property type="match status" value="1"/>
</dbReference>
<name>A0A4Y5YVQ3_9MICO</name>
<comment type="similarity">
    <text evidence="1">Belongs to the UDP-N-acetylglucosamine 2-epimerase family.</text>
</comment>
<dbReference type="AlphaFoldDB" id="A0A4Y5YVQ3"/>
<reference evidence="4 5" key="1">
    <citation type="submission" date="2019-06" db="EMBL/GenBank/DDBJ databases">
        <title>Complete genome of Microbacterium foliorum M2.</title>
        <authorList>
            <person name="Cao G."/>
        </authorList>
    </citation>
    <scope>NUCLEOTIDE SEQUENCE [LARGE SCALE GENOMIC DNA]</scope>
    <source>
        <strain evidence="4 5">M2</strain>
    </source>
</reference>
<sequence length="401" mass="42108">MAVVLGTRPEIIKLAPVIRELGERAFVVHTGQHYDRELSGQFLEQFGIGEPDVVLQGVGGQDRGTQIATAIRALTTLFTERAPKAVIVQGDTNAVSAGAQAANYAGIPVIHVEAGLRSHDRAMPEELNRLVVGVLADIHCAATAHNADNLRREGIPAERIIVTGNTIVEATQQSLMQDPAPIETFFPGGRVPERFVLATIHRPENTDTREALSRVLNAIGDIDAPVLMLAHPRTRAAIDRFGLTPLLDRILIAESADHVQFLTLASRASLLVSDSGGLQEECTVLQRPLLVVRRSTERPESVDAGFAELVTPELDIAATANRMLEAGADHLADLPCPYGDGSASEQIARIARTIADADAGADTAAAAAADAAAAVARVGSPSPSAPAPAPVSVPAPMADAA</sequence>
<dbReference type="Proteomes" id="UP000316125">
    <property type="component" value="Chromosome"/>
</dbReference>
<organism evidence="4 5">
    <name type="scientific">Microbacterium foliorum</name>
    <dbReference type="NCBI Taxonomy" id="104336"/>
    <lineage>
        <taxon>Bacteria</taxon>
        <taxon>Bacillati</taxon>
        <taxon>Actinomycetota</taxon>
        <taxon>Actinomycetes</taxon>
        <taxon>Micrococcales</taxon>
        <taxon>Microbacteriaceae</taxon>
        <taxon>Microbacterium</taxon>
    </lineage>
</organism>